<reference evidence="2" key="1">
    <citation type="submission" date="2021-06" db="EMBL/GenBank/DDBJ databases">
        <title>Comparative genomics, transcriptomics and evolutionary studies reveal genomic signatures of adaptation to plant cell wall in hemibiotrophic fungi.</title>
        <authorList>
            <consortium name="DOE Joint Genome Institute"/>
            <person name="Baroncelli R."/>
            <person name="Diaz J.F."/>
            <person name="Benocci T."/>
            <person name="Peng M."/>
            <person name="Battaglia E."/>
            <person name="Haridas S."/>
            <person name="Andreopoulos W."/>
            <person name="Labutti K."/>
            <person name="Pangilinan J."/>
            <person name="Floch G.L."/>
            <person name="Makela M.R."/>
            <person name="Henrissat B."/>
            <person name="Grigoriev I.V."/>
            <person name="Crouch J.A."/>
            <person name="De Vries R.P."/>
            <person name="Sukno S.A."/>
            <person name="Thon M.R."/>
        </authorList>
    </citation>
    <scope>NUCLEOTIDE SEQUENCE</scope>
    <source>
        <strain evidence="2">CBS 193.32</strain>
    </source>
</reference>
<dbReference type="Proteomes" id="UP001224890">
    <property type="component" value="Unassembled WGS sequence"/>
</dbReference>
<keyword evidence="1" id="KW-0472">Membrane</keyword>
<dbReference type="EMBL" id="JAHMHR010000046">
    <property type="protein sequence ID" value="KAK1671499.1"/>
    <property type="molecule type" value="Genomic_DNA"/>
</dbReference>
<protein>
    <submittedName>
        <fullName evidence="2">Uncharacterized protein</fullName>
    </submittedName>
</protein>
<sequence length="70" mass="7992">MRAIPASRLVWFLVSLGVGTFLAPCRFVFLSVWGKSIQPQGFFSSWCFERQLPVNHFRNANLLFLPSSCL</sequence>
<evidence type="ECO:0000313" key="3">
    <source>
        <dbReference type="Proteomes" id="UP001224890"/>
    </source>
</evidence>
<keyword evidence="1" id="KW-1133">Transmembrane helix</keyword>
<dbReference type="AlphaFoldDB" id="A0AAJ0ETR1"/>
<dbReference type="RefSeq" id="XP_060425502.1">
    <property type="nucleotide sequence ID" value="XM_060575771.1"/>
</dbReference>
<feature type="transmembrane region" description="Helical" evidence="1">
    <location>
        <begin position="9"/>
        <end position="33"/>
    </location>
</feature>
<organism evidence="2 3">
    <name type="scientific">Colletotrichum godetiae</name>
    <dbReference type="NCBI Taxonomy" id="1209918"/>
    <lineage>
        <taxon>Eukaryota</taxon>
        <taxon>Fungi</taxon>
        <taxon>Dikarya</taxon>
        <taxon>Ascomycota</taxon>
        <taxon>Pezizomycotina</taxon>
        <taxon>Sordariomycetes</taxon>
        <taxon>Hypocreomycetidae</taxon>
        <taxon>Glomerellales</taxon>
        <taxon>Glomerellaceae</taxon>
        <taxon>Colletotrichum</taxon>
        <taxon>Colletotrichum acutatum species complex</taxon>
    </lineage>
</organism>
<keyword evidence="3" id="KW-1185">Reference proteome</keyword>
<accession>A0AAJ0ETR1</accession>
<dbReference type="GeneID" id="85460297"/>
<name>A0AAJ0ETR1_9PEZI</name>
<evidence type="ECO:0000256" key="1">
    <source>
        <dbReference type="SAM" id="Phobius"/>
    </source>
</evidence>
<gene>
    <name evidence="2" type="ORF">BDP55DRAFT_675766</name>
</gene>
<proteinExistence type="predicted"/>
<comment type="caution">
    <text evidence="2">The sequence shown here is derived from an EMBL/GenBank/DDBJ whole genome shotgun (WGS) entry which is preliminary data.</text>
</comment>
<keyword evidence="1" id="KW-0812">Transmembrane</keyword>
<evidence type="ECO:0000313" key="2">
    <source>
        <dbReference type="EMBL" id="KAK1671499.1"/>
    </source>
</evidence>